<dbReference type="Proteomes" id="UP001501302">
    <property type="component" value="Unassembled WGS sequence"/>
</dbReference>
<reference evidence="2" key="1">
    <citation type="journal article" date="2019" name="Int. J. Syst. Evol. Microbiol.">
        <title>The Global Catalogue of Microorganisms (GCM) 10K type strain sequencing project: providing services to taxonomists for standard genome sequencing and annotation.</title>
        <authorList>
            <consortium name="The Broad Institute Genomics Platform"/>
            <consortium name="The Broad Institute Genome Sequencing Center for Infectious Disease"/>
            <person name="Wu L."/>
            <person name="Ma J."/>
        </authorList>
    </citation>
    <scope>NUCLEOTIDE SEQUENCE [LARGE SCALE GENOMIC DNA]</scope>
    <source>
        <strain evidence="2">JCM 18285</strain>
    </source>
</reference>
<organism evidence="1 2">
    <name type="scientific">Algibacter agarivorans</name>
    <dbReference type="NCBI Taxonomy" id="1109741"/>
    <lineage>
        <taxon>Bacteria</taxon>
        <taxon>Pseudomonadati</taxon>
        <taxon>Bacteroidota</taxon>
        <taxon>Flavobacteriia</taxon>
        <taxon>Flavobacteriales</taxon>
        <taxon>Flavobacteriaceae</taxon>
        <taxon>Algibacter</taxon>
    </lineage>
</organism>
<evidence type="ECO:0000313" key="1">
    <source>
        <dbReference type="EMBL" id="GAA4953802.1"/>
    </source>
</evidence>
<dbReference type="SUPFAM" id="SSF51658">
    <property type="entry name" value="Xylose isomerase-like"/>
    <property type="match status" value="1"/>
</dbReference>
<dbReference type="Gene3D" id="3.20.20.150">
    <property type="entry name" value="Divalent-metal-dependent TIM barrel enzymes"/>
    <property type="match status" value="1"/>
</dbReference>
<accession>A0ABP9GUF6</accession>
<keyword evidence="2" id="KW-1185">Reference proteome</keyword>
<protein>
    <submittedName>
        <fullName evidence="1">TIM barrel protein</fullName>
    </submittedName>
</protein>
<dbReference type="EMBL" id="BAABJJ010000043">
    <property type="protein sequence ID" value="GAA4953802.1"/>
    <property type="molecule type" value="Genomic_DNA"/>
</dbReference>
<name>A0ABP9GUF6_9FLAO</name>
<proteinExistence type="predicted"/>
<dbReference type="InterPro" id="IPR036237">
    <property type="entry name" value="Xyl_isomerase-like_sf"/>
</dbReference>
<sequence>MLNCLESTYNFLVKQTILMKRYVNHIVFFIYALTLLQSCTDKNRPNLNMDNLYPWCIVAFDSLERTPTQRIKMLKDLGFTKYAYDWRDKDLNDMKSELELAKKNNIEVVSVWLWLNAKRDSLSKLSPSNEKVFEILKESNLRTNLWLSFSNNFFEDLTQEESINYTAEMIKFIKAKADKINCKIQLYNHKGWFGNPDNQVKIIESLPDYDLKMVYNFHHAHNYLENFPQIVKTIKPHLASVNLNGMQIDGAKILPIGKGEHEKDMIKLLLDEGFNGTWGILGHVENKDVEIVLKQNLSGLESLQLNF</sequence>
<comment type="caution">
    <text evidence="1">The sequence shown here is derived from an EMBL/GenBank/DDBJ whole genome shotgun (WGS) entry which is preliminary data.</text>
</comment>
<evidence type="ECO:0000313" key="2">
    <source>
        <dbReference type="Proteomes" id="UP001501302"/>
    </source>
</evidence>
<gene>
    <name evidence="1" type="ORF">GCM10023314_29240</name>
</gene>